<dbReference type="Gene3D" id="3.30.160.60">
    <property type="entry name" value="Classic Zinc Finger"/>
    <property type="match status" value="1"/>
</dbReference>
<feature type="coiled-coil region" evidence="5">
    <location>
        <begin position="187"/>
        <end position="228"/>
    </location>
</feature>
<dbReference type="InterPro" id="IPR000315">
    <property type="entry name" value="Znf_B-box"/>
</dbReference>
<dbReference type="AlphaFoldDB" id="A0AAD5FS94"/>
<dbReference type="SUPFAM" id="SSF57845">
    <property type="entry name" value="B-box zinc-binding domain"/>
    <property type="match status" value="1"/>
</dbReference>
<dbReference type="InterPro" id="IPR050143">
    <property type="entry name" value="TRIM/RBCC"/>
</dbReference>
<evidence type="ECO:0000259" key="7">
    <source>
        <dbReference type="PROSITE" id="PS50119"/>
    </source>
</evidence>
<evidence type="ECO:0000256" key="3">
    <source>
        <dbReference type="ARBA" id="ARBA00022833"/>
    </source>
</evidence>
<evidence type="ECO:0000259" key="6">
    <source>
        <dbReference type="PROSITE" id="PS50089"/>
    </source>
</evidence>
<feature type="domain" description="B box-type" evidence="7">
    <location>
        <begin position="80"/>
        <end position="121"/>
    </location>
</feature>
<dbReference type="Pfam" id="PF13445">
    <property type="entry name" value="zf-RING_UBOX"/>
    <property type="match status" value="1"/>
</dbReference>
<keyword evidence="9" id="KW-1185">Reference proteome</keyword>
<dbReference type="PROSITE" id="PS50119">
    <property type="entry name" value="ZF_BBOX"/>
    <property type="match status" value="1"/>
</dbReference>
<evidence type="ECO:0000256" key="5">
    <source>
        <dbReference type="SAM" id="Coils"/>
    </source>
</evidence>
<evidence type="ECO:0000313" key="8">
    <source>
        <dbReference type="EMBL" id="KAI5627310.1"/>
    </source>
</evidence>
<dbReference type="SMART" id="SM00184">
    <property type="entry name" value="RING"/>
    <property type="match status" value="1"/>
</dbReference>
<dbReference type="InterPro" id="IPR001841">
    <property type="entry name" value="Znf_RING"/>
</dbReference>
<sequence>MASAFSEEDFSCPVCCEIFKDPVVLHCSHSVCKVCFQQFWEKKGSRECPVCRRKSSLDSPPLNLALKNLCEAFLQDRSQRSSSICRLHSEKLKLFCLDDQQPVCVVCRDSRKHTNHKFCPIDEAVTDCKEKLETALKPLQEKMKILEDCKLNWSQTAEHIKIQAEHTEHQIKKEFEKLHQFLRDEEAARIRALREEEEQKSQMMKEKIEKLNRDMSSLSDTIRATEAEMRAEDVSFLQNYKTTVERTLCTLQHSEEISGALIHVAKHLANLKFRVWEKMQDTVQYSKTFFAMVFVYLLINLM</sequence>
<proteinExistence type="predicted"/>
<accession>A0AAD5FS94</accession>
<dbReference type="InterPro" id="IPR027370">
    <property type="entry name" value="Znf-RING_euk"/>
</dbReference>
<dbReference type="SMART" id="SM00336">
    <property type="entry name" value="BBOX"/>
    <property type="match status" value="1"/>
</dbReference>
<dbReference type="PROSITE" id="PS50089">
    <property type="entry name" value="ZF_RING_2"/>
    <property type="match status" value="1"/>
</dbReference>
<dbReference type="Proteomes" id="UP001205998">
    <property type="component" value="Unassembled WGS sequence"/>
</dbReference>
<reference evidence="8" key="1">
    <citation type="submission" date="2018-07" db="EMBL/GenBank/DDBJ databases">
        <title>Comparative genomics of catfishes provides insights into carnivory and benthic adaptation.</title>
        <authorList>
            <person name="Zhang Y."/>
            <person name="Wang D."/>
            <person name="Peng Z."/>
            <person name="Zheng S."/>
            <person name="Shao F."/>
            <person name="Tao W."/>
        </authorList>
    </citation>
    <scope>NUCLEOTIDE SEQUENCE</scope>
    <source>
        <strain evidence="8">Chongqing</strain>
    </source>
</reference>
<evidence type="ECO:0000256" key="2">
    <source>
        <dbReference type="ARBA" id="ARBA00022771"/>
    </source>
</evidence>
<dbReference type="SUPFAM" id="SSF57850">
    <property type="entry name" value="RING/U-box"/>
    <property type="match status" value="1"/>
</dbReference>
<evidence type="ECO:0000256" key="1">
    <source>
        <dbReference type="ARBA" id="ARBA00022723"/>
    </source>
</evidence>
<name>A0AAD5FS94_SILAS</name>
<feature type="domain" description="RING-type" evidence="6">
    <location>
        <begin position="12"/>
        <end position="52"/>
    </location>
</feature>
<keyword evidence="5" id="KW-0175">Coiled coil</keyword>
<keyword evidence="2 4" id="KW-0863">Zinc-finger</keyword>
<dbReference type="EMBL" id="MU550955">
    <property type="protein sequence ID" value="KAI5627310.1"/>
    <property type="molecule type" value="Genomic_DNA"/>
</dbReference>
<comment type="caution">
    <text evidence="8">The sequence shown here is derived from an EMBL/GenBank/DDBJ whole genome shotgun (WGS) entry which is preliminary data.</text>
</comment>
<keyword evidence="1" id="KW-0479">Metal-binding</keyword>
<dbReference type="Pfam" id="PF00643">
    <property type="entry name" value="zf-B_box"/>
    <property type="match status" value="1"/>
</dbReference>
<organism evidence="8 9">
    <name type="scientific">Silurus asotus</name>
    <name type="common">Amur catfish</name>
    <name type="synonym">Parasilurus asotus</name>
    <dbReference type="NCBI Taxonomy" id="30991"/>
    <lineage>
        <taxon>Eukaryota</taxon>
        <taxon>Metazoa</taxon>
        <taxon>Chordata</taxon>
        <taxon>Craniata</taxon>
        <taxon>Vertebrata</taxon>
        <taxon>Euteleostomi</taxon>
        <taxon>Actinopterygii</taxon>
        <taxon>Neopterygii</taxon>
        <taxon>Teleostei</taxon>
        <taxon>Ostariophysi</taxon>
        <taxon>Siluriformes</taxon>
        <taxon>Siluridae</taxon>
        <taxon>Silurus</taxon>
    </lineage>
</organism>
<gene>
    <name evidence="8" type="ORF">C0J50_10687</name>
</gene>
<keyword evidence="3" id="KW-0862">Zinc</keyword>
<protein>
    <submittedName>
        <fullName evidence="8">Uncharacterized protein</fullName>
    </submittedName>
</protein>
<dbReference type="InterPro" id="IPR013083">
    <property type="entry name" value="Znf_RING/FYVE/PHD"/>
</dbReference>
<dbReference type="Gene3D" id="3.30.40.10">
    <property type="entry name" value="Zinc/RING finger domain, C3HC4 (zinc finger)"/>
    <property type="match status" value="1"/>
</dbReference>
<evidence type="ECO:0000256" key="4">
    <source>
        <dbReference type="PROSITE-ProRule" id="PRU00024"/>
    </source>
</evidence>
<dbReference type="PANTHER" id="PTHR24103">
    <property type="entry name" value="E3 UBIQUITIN-PROTEIN LIGASE TRIM"/>
    <property type="match status" value="1"/>
</dbReference>
<dbReference type="GO" id="GO:0008270">
    <property type="term" value="F:zinc ion binding"/>
    <property type="evidence" value="ECO:0007669"/>
    <property type="project" value="UniProtKB-KW"/>
</dbReference>
<evidence type="ECO:0000313" key="9">
    <source>
        <dbReference type="Proteomes" id="UP001205998"/>
    </source>
</evidence>